<dbReference type="Proteomes" id="UP000287156">
    <property type="component" value="Unassembled WGS sequence"/>
</dbReference>
<dbReference type="Pfam" id="PF00664">
    <property type="entry name" value="ABC_membrane"/>
    <property type="match status" value="1"/>
</dbReference>
<dbReference type="InterPro" id="IPR003593">
    <property type="entry name" value="AAA+_ATPase"/>
</dbReference>
<evidence type="ECO:0000313" key="13">
    <source>
        <dbReference type="EMBL" id="RST72557.1"/>
    </source>
</evidence>
<feature type="transmembrane region" description="Helical" evidence="10">
    <location>
        <begin position="155"/>
        <end position="175"/>
    </location>
</feature>
<dbReference type="GO" id="GO:0005524">
    <property type="term" value="F:ATP binding"/>
    <property type="evidence" value="ECO:0007669"/>
    <property type="project" value="UniProtKB-KW"/>
</dbReference>
<evidence type="ECO:0000256" key="10">
    <source>
        <dbReference type="SAM" id="Phobius"/>
    </source>
</evidence>
<keyword evidence="8 10" id="KW-1133">Transmembrane helix</keyword>
<evidence type="ECO:0000256" key="5">
    <source>
        <dbReference type="ARBA" id="ARBA00022741"/>
    </source>
</evidence>
<feature type="transmembrane region" description="Helical" evidence="10">
    <location>
        <begin position="266"/>
        <end position="285"/>
    </location>
</feature>
<dbReference type="PROSITE" id="PS00211">
    <property type="entry name" value="ABC_TRANSPORTER_1"/>
    <property type="match status" value="1"/>
</dbReference>
<dbReference type="PROSITE" id="PS50929">
    <property type="entry name" value="ABC_TM1F"/>
    <property type="match status" value="1"/>
</dbReference>
<dbReference type="FunFam" id="3.40.50.300:FF:000299">
    <property type="entry name" value="ABC transporter ATP-binding protein/permease"/>
    <property type="match status" value="1"/>
</dbReference>
<evidence type="ECO:0000259" key="11">
    <source>
        <dbReference type="PROSITE" id="PS50893"/>
    </source>
</evidence>
<dbReference type="Gene3D" id="1.20.1560.10">
    <property type="entry name" value="ABC transporter type 1, transmembrane domain"/>
    <property type="match status" value="1"/>
</dbReference>
<evidence type="ECO:0000256" key="6">
    <source>
        <dbReference type="ARBA" id="ARBA00022807"/>
    </source>
</evidence>
<dbReference type="GO" id="GO:0008234">
    <property type="term" value="F:cysteine-type peptidase activity"/>
    <property type="evidence" value="ECO:0007669"/>
    <property type="project" value="UniProtKB-KW"/>
</dbReference>
<dbReference type="AlphaFoldDB" id="A0A429XW08"/>
<keyword evidence="6" id="KW-0378">Hydrolase</keyword>
<organism evidence="13 14">
    <name type="scientific">Siminovitchia acidinfaciens</name>
    <dbReference type="NCBI Taxonomy" id="2321395"/>
    <lineage>
        <taxon>Bacteria</taxon>
        <taxon>Bacillati</taxon>
        <taxon>Bacillota</taxon>
        <taxon>Bacilli</taxon>
        <taxon>Bacillales</taxon>
        <taxon>Bacillaceae</taxon>
        <taxon>Siminovitchia</taxon>
    </lineage>
</organism>
<dbReference type="GO" id="GO:0140359">
    <property type="term" value="F:ABC-type transporter activity"/>
    <property type="evidence" value="ECO:0007669"/>
    <property type="project" value="InterPro"/>
</dbReference>
<dbReference type="InterPro" id="IPR003439">
    <property type="entry name" value="ABC_transporter-like_ATP-bd"/>
</dbReference>
<evidence type="ECO:0000256" key="8">
    <source>
        <dbReference type="ARBA" id="ARBA00022989"/>
    </source>
</evidence>
<evidence type="ECO:0000256" key="4">
    <source>
        <dbReference type="ARBA" id="ARBA00022692"/>
    </source>
</evidence>
<dbReference type="PANTHER" id="PTHR24221:SF654">
    <property type="entry name" value="ATP-BINDING CASSETTE SUB-FAMILY B MEMBER 6"/>
    <property type="match status" value="1"/>
</dbReference>
<keyword evidence="3" id="KW-1003">Cell membrane</keyword>
<gene>
    <name evidence="13" type="ORF">D4T97_016000</name>
</gene>
<dbReference type="SMART" id="SM00382">
    <property type="entry name" value="AAA"/>
    <property type="match status" value="1"/>
</dbReference>
<keyword evidence="6" id="KW-0788">Thiol protease</keyword>
<keyword evidence="5" id="KW-0547">Nucleotide-binding</keyword>
<dbReference type="InterPro" id="IPR036640">
    <property type="entry name" value="ABC1_TM_sf"/>
</dbReference>
<feature type="domain" description="ABC transporter" evidence="11">
    <location>
        <begin position="364"/>
        <end position="593"/>
    </location>
</feature>
<dbReference type="InterPro" id="IPR017871">
    <property type="entry name" value="ABC_transporter-like_CS"/>
</dbReference>
<protein>
    <submittedName>
        <fullName evidence="13">ABC transporter ATP-binding protein</fullName>
    </submittedName>
</protein>
<dbReference type="InterPro" id="IPR027417">
    <property type="entry name" value="P-loop_NTPase"/>
</dbReference>
<keyword evidence="14" id="KW-1185">Reference proteome</keyword>
<keyword evidence="6" id="KW-0645">Protease</keyword>
<comment type="caution">
    <text evidence="13">The sequence shown here is derived from an EMBL/GenBank/DDBJ whole genome shotgun (WGS) entry which is preliminary data.</text>
</comment>
<dbReference type="OrthoDB" id="9770415at2"/>
<dbReference type="Gene3D" id="3.40.50.300">
    <property type="entry name" value="P-loop containing nucleotide triphosphate hydrolases"/>
    <property type="match status" value="1"/>
</dbReference>
<evidence type="ECO:0000256" key="2">
    <source>
        <dbReference type="ARBA" id="ARBA00022448"/>
    </source>
</evidence>
<dbReference type="SUPFAM" id="SSF52540">
    <property type="entry name" value="P-loop containing nucleoside triphosphate hydrolases"/>
    <property type="match status" value="1"/>
</dbReference>
<dbReference type="GO" id="GO:0016887">
    <property type="term" value="F:ATP hydrolysis activity"/>
    <property type="evidence" value="ECO:0007669"/>
    <property type="project" value="InterPro"/>
</dbReference>
<evidence type="ECO:0000256" key="3">
    <source>
        <dbReference type="ARBA" id="ARBA00022475"/>
    </source>
</evidence>
<name>A0A429XW08_9BACI</name>
<keyword evidence="2" id="KW-0813">Transport</keyword>
<dbReference type="RefSeq" id="WP_126051765.1">
    <property type="nucleotide sequence ID" value="NZ_QYTV02000008.1"/>
</dbReference>
<keyword evidence="7 13" id="KW-0067">ATP-binding</keyword>
<keyword evidence="4 10" id="KW-0812">Transmembrane</keyword>
<evidence type="ECO:0000256" key="7">
    <source>
        <dbReference type="ARBA" id="ARBA00022840"/>
    </source>
</evidence>
<comment type="subcellular location">
    <subcellularLocation>
        <location evidence="1">Cell membrane</location>
        <topology evidence="1">Multi-pass membrane protein</topology>
    </subcellularLocation>
</comment>
<feature type="transmembrane region" description="Helical" evidence="10">
    <location>
        <begin position="20"/>
        <end position="42"/>
    </location>
</feature>
<dbReference type="EMBL" id="QYTV02000008">
    <property type="protein sequence ID" value="RST72557.1"/>
    <property type="molecule type" value="Genomic_DNA"/>
</dbReference>
<proteinExistence type="predicted"/>
<evidence type="ECO:0000259" key="12">
    <source>
        <dbReference type="PROSITE" id="PS50929"/>
    </source>
</evidence>
<keyword evidence="9 10" id="KW-0472">Membrane</keyword>
<reference evidence="13" key="1">
    <citation type="submission" date="2018-12" db="EMBL/GenBank/DDBJ databases">
        <authorList>
            <person name="Sun L."/>
            <person name="Chen Z."/>
        </authorList>
    </citation>
    <scope>NUCLEOTIDE SEQUENCE [LARGE SCALE GENOMIC DNA]</scope>
    <source>
        <strain evidence="13">3-2-2</strain>
    </source>
</reference>
<feature type="transmembrane region" description="Helical" evidence="10">
    <location>
        <begin position="74"/>
        <end position="99"/>
    </location>
</feature>
<dbReference type="GO" id="GO:0034040">
    <property type="term" value="F:ATPase-coupled lipid transmembrane transporter activity"/>
    <property type="evidence" value="ECO:0007669"/>
    <property type="project" value="TreeGrafter"/>
</dbReference>
<dbReference type="PROSITE" id="PS50893">
    <property type="entry name" value="ABC_TRANSPORTER_2"/>
    <property type="match status" value="1"/>
</dbReference>
<sequence length="595" mass="67187">MRDTIKKILMLLNKREKKYFLLLFFMMVISALFETLGIGLIVPLVGIVTNPDIIKEQVILAYIYESFKFQSTTAFMIFSVILLLTIFIIKNLYILLYLYTQNKVILNQQVKLSRRLFEEYLKKPYTFHLQRNTADLLRNVNLEVPRALQGIMLSFFQLLTELLVVICILALLLAAAPVATITASILLGGSVFLFFKFFRKKMNELGKEHQTVNGQMIKWLNQGLGASKEVKVSGKENYFVNAYTKQSQINADNILYRMMLDQTPRLFIETLLVSIVLITMLIIIFQGNTTTQIVSTMALFAMAAFRLMPSINRIMALITTIRYSQPALSVVYDDLFTNKEEYYNSDVTVSISSNSAKKTFTNSIKLSGVSFRYPNQKEYSINDISLKIPIGKSVAFIGESGAGKTTLVDIILGLFPPEKGSVLVDGENLHALKSLWQQKIGYIPQSIFLSDDTIRANVAFGIDSELIDEEAVWRALEQAQLKEFIKALPGKLETNVGERGVRLSGGQRQRIGIARALYHNPEIIFMDEATSALDNETEKEIMKAIDGLKGEKTLIIIAHRLSTIENCDIVFKINNGRLLTIENKLEESIIQEVGG</sequence>
<accession>A0A429XW08</accession>
<evidence type="ECO:0000256" key="9">
    <source>
        <dbReference type="ARBA" id="ARBA00023136"/>
    </source>
</evidence>
<dbReference type="Pfam" id="PF00005">
    <property type="entry name" value="ABC_tran"/>
    <property type="match status" value="1"/>
</dbReference>
<evidence type="ECO:0000313" key="14">
    <source>
        <dbReference type="Proteomes" id="UP000287156"/>
    </source>
</evidence>
<dbReference type="InterPro" id="IPR011527">
    <property type="entry name" value="ABC1_TM_dom"/>
</dbReference>
<dbReference type="InterPro" id="IPR039421">
    <property type="entry name" value="Type_1_exporter"/>
</dbReference>
<evidence type="ECO:0000256" key="1">
    <source>
        <dbReference type="ARBA" id="ARBA00004651"/>
    </source>
</evidence>
<feature type="domain" description="ABC transmembrane type-1" evidence="12">
    <location>
        <begin position="21"/>
        <end position="321"/>
    </location>
</feature>
<dbReference type="PANTHER" id="PTHR24221">
    <property type="entry name" value="ATP-BINDING CASSETTE SUB-FAMILY B"/>
    <property type="match status" value="1"/>
</dbReference>
<dbReference type="SUPFAM" id="SSF90123">
    <property type="entry name" value="ABC transporter transmembrane region"/>
    <property type="match status" value="1"/>
</dbReference>
<dbReference type="GO" id="GO:0005886">
    <property type="term" value="C:plasma membrane"/>
    <property type="evidence" value="ECO:0007669"/>
    <property type="project" value="UniProtKB-SubCell"/>
</dbReference>
<feature type="transmembrane region" description="Helical" evidence="10">
    <location>
        <begin position="181"/>
        <end position="198"/>
    </location>
</feature>